<evidence type="ECO:0000313" key="4">
    <source>
        <dbReference type="Proteomes" id="UP001156441"/>
    </source>
</evidence>
<proteinExistence type="predicted"/>
<comment type="caution">
    <text evidence="3">The sequence shown here is derived from an EMBL/GenBank/DDBJ whole genome shotgun (WGS) entry which is preliminary data.</text>
</comment>
<feature type="region of interest" description="Disordered" evidence="1">
    <location>
        <begin position="22"/>
        <end position="47"/>
    </location>
</feature>
<gene>
    <name evidence="3" type="ORF">JT362_27605</name>
</gene>
<dbReference type="RefSeq" id="WP_260194757.1">
    <property type="nucleotide sequence ID" value="NZ_JAFFZE010000022.1"/>
</dbReference>
<keyword evidence="2" id="KW-0732">Signal</keyword>
<dbReference type="PROSITE" id="PS51257">
    <property type="entry name" value="PROKAR_LIPOPROTEIN"/>
    <property type="match status" value="1"/>
</dbReference>
<feature type="compositionally biased region" description="Low complexity" evidence="1">
    <location>
        <begin position="22"/>
        <end position="38"/>
    </location>
</feature>
<evidence type="ECO:0000256" key="1">
    <source>
        <dbReference type="SAM" id="MobiDB-lite"/>
    </source>
</evidence>
<dbReference type="Proteomes" id="UP001156441">
    <property type="component" value="Unassembled WGS sequence"/>
</dbReference>
<feature type="region of interest" description="Disordered" evidence="1">
    <location>
        <begin position="211"/>
        <end position="230"/>
    </location>
</feature>
<feature type="chain" id="PRO_5047175698" description="DUF3558 domain-containing protein" evidence="2">
    <location>
        <begin position="23"/>
        <end position="477"/>
    </location>
</feature>
<keyword evidence="4" id="KW-1185">Reference proteome</keyword>
<evidence type="ECO:0000313" key="3">
    <source>
        <dbReference type="EMBL" id="MCT2586893.1"/>
    </source>
</evidence>
<name>A0ABT2JGM4_9PSEU</name>
<evidence type="ECO:0008006" key="5">
    <source>
        <dbReference type="Google" id="ProtNLM"/>
    </source>
</evidence>
<protein>
    <recommendedName>
        <fullName evidence="5">DUF3558 domain-containing protein</fullName>
    </recommendedName>
</protein>
<accession>A0ABT2JGM4</accession>
<dbReference type="EMBL" id="JAFFZE010000022">
    <property type="protein sequence ID" value="MCT2586893.1"/>
    <property type="molecule type" value="Genomic_DNA"/>
</dbReference>
<organism evidence="3 4">
    <name type="scientific">Actinophytocola gossypii</name>
    <dbReference type="NCBI Taxonomy" id="2812003"/>
    <lineage>
        <taxon>Bacteria</taxon>
        <taxon>Bacillati</taxon>
        <taxon>Actinomycetota</taxon>
        <taxon>Actinomycetes</taxon>
        <taxon>Pseudonocardiales</taxon>
        <taxon>Pseudonocardiaceae</taxon>
    </lineage>
</organism>
<feature type="signal peptide" evidence="2">
    <location>
        <begin position="1"/>
        <end position="22"/>
    </location>
</feature>
<sequence length="477" mass="48890">MTTRAIALAFVAVLGLVGCTTGDTGGSPSTTPSTTPSTRDSARPGDRDEDAVLAAVRQLDLCALLDRAKAGGPFAGARPVARRPFECVLSGAADLVAVSVTGIGHGTRVESVTRSVGGAKAYVEQGGGCYVHLPVSFTTALRFSQAPASNCASLTGLADAAVAALANPDTFRAKPVWDACTALAGVLDADDAALSGNGPADCTSREPAASISFADDLPPSGERKPSRTTSIGGTRALVYEEAENCAVYWRQGPFDVRYGAAADFQVVARTSECGGATDLAESLMAVLGEAPPDDVAPQRPLLYRPDEPDSPYPGACAYVDELDPDGCAPYVAVAVPDDPAEILSAAADDADVQCAMAVRSVGARFGSELVPVADSGAGTRCFFVEPERRLQITFSLSHGKVVNSFGGEPVTISGHPGYVTTDGTSIAYELSTATILDGEGTLTLRVSTGPADADPLARAMALKADSVLADVLDSYFS</sequence>
<evidence type="ECO:0000256" key="2">
    <source>
        <dbReference type="SAM" id="SignalP"/>
    </source>
</evidence>
<reference evidence="3 4" key="1">
    <citation type="submission" date="2021-02" db="EMBL/GenBank/DDBJ databases">
        <title>Actinophytocola xerophila sp. nov., isolated from soil of cotton cropping field.</title>
        <authorList>
            <person name="Huang R."/>
            <person name="Chen X."/>
            <person name="Ge X."/>
            <person name="Liu W."/>
        </authorList>
    </citation>
    <scope>NUCLEOTIDE SEQUENCE [LARGE SCALE GENOMIC DNA]</scope>
    <source>
        <strain evidence="3 4">S1-96</strain>
    </source>
</reference>